<dbReference type="OrthoDB" id="977906at2"/>
<evidence type="ECO:0000313" key="3">
    <source>
        <dbReference type="EMBL" id="EAY26614.1"/>
    </source>
</evidence>
<comment type="caution">
    <text evidence="3">The sequence shown here is derived from an EMBL/GenBank/DDBJ whole genome shotgun (WGS) entry which is preliminary data.</text>
</comment>
<dbReference type="AlphaFoldDB" id="A1ZSN4"/>
<protein>
    <submittedName>
        <fullName evidence="3">Lipoprotein, putative</fullName>
    </submittedName>
</protein>
<evidence type="ECO:0000256" key="2">
    <source>
        <dbReference type="SAM" id="SignalP"/>
    </source>
</evidence>
<organism evidence="3 4">
    <name type="scientific">Microscilla marina ATCC 23134</name>
    <dbReference type="NCBI Taxonomy" id="313606"/>
    <lineage>
        <taxon>Bacteria</taxon>
        <taxon>Pseudomonadati</taxon>
        <taxon>Bacteroidota</taxon>
        <taxon>Cytophagia</taxon>
        <taxon>Cytophagales</taxon>
        <taxon>Microscillaceae</taxon>
        <taxon>Microscilla</taxon>
    </lineage>
</organism>
<keyword evidence="3" id="KW-0449">Lipoprotein</keyword>
<dbReference type="eggNOG" id="ENOG502Z8XX">
    <property type="taxonomic scope" value="Bacteria"/>
</dbReference>
<feature type="region of interest" description="Disordered" evidence="1">
    <location>
        <begin position="22"/>
        <end position="50"/>
    </location>
</feature>
<sequence length="414" mass="46925">MRKTFTLLSFIVWVCSLASCGSSTKKGNTEDTTTTISVENEPTPQKPKTDPRVYNDLARYIAGLKGKPGSKYAQYEKDKAWDNYAKYTAALWKKVTDEKLPTMIDWQKQELRKANKNGGTLLYPFSGADFLHAWVFFPKAEKTVMIGLEPIGALPQGEQIAKEKPQNYFNNLAASLSSVLNFSFFKTKEMAYMFSGKADKRLDGTLPTILFFMARTHHKILDYEKVALSKNGRIISASEVKASNPDQDTTFYGNKLVYQAKGDNTKRTLYYFSANLADKDYDGMPGLSQREDLMNFLNGLSINATFLKSASYLMYKPYFSIIRRTILRKTSYLLQDDSGIPVKYMIEDNKWALTFYGKYIGPIALFANYTQPALKSAYEPLSGEKVRPLPFGIGYQYKTGTSNLMLAREKSLFE</sequence>
<feature type="compositionally biased region" description="Low complexity" evidence="1">
    <location>
        <begin position="24"/>
        <end position="35"/>
    </location>
</feature>
<gene>
    <name evidence="3" type="ORF">M23134_06143</name>
</gene>
<keyword evidence="4" id="KW-1185">Reference proteome</keyword>
<dbReference type="EMBL" id="AAWS01000032">
    <property type="protein sequence ID" value="EAY26614.1"/>
    <property type="molecule type" value="Genomic_DNA"/>
</dbReference>
<feature type="chain" id="PRO_5002642202" evidence="2">
    <location>
        <begin position="19"/>
        <end position="414"/>
    </location>
</feature>
<name>A1ZSN4_MICM2</name>
<dbReference type="PROSITE" id="PS51257">
    <property type="entry name" value="PROKAR_LIPOPROTEIN"/>
    <property type="match status" value="1"/>
</dbReference>
<dbReference type="Proteomes" id="UP000004095">
    <property type="component" value="Unassembled WGS sequence"/>
</dbReference>
<evidence type="ECO:0000256" key="1">
    <source>
        <dbReference type="SAM" id="MobiDB-lite"/>
    </source>
</evidence>
<evidence type="ECO:0000313" key="4">
    <source>
        <dbReference type="Proteomes" id="UP000004095"/>
    </source>
</evidence>
<proteinExistence type="predicted"/>
<reference evidence="3 4" key="1">
    <citation type="submission" date="2007-01" db="EMBL/GenBank/DDBJ databases">
        <authorList>
            <person name="Haygood M."/>
            <person name="Podell S."/>
            <person name="Anderson C."/>
            <person name="Hopkinson B."/>
            <person name="Roe K."/>
            <person name="Barbeau K."/>
            <person name="Gaasterland T."/>
            <person name="Ferriera S."/>
            <person name="Johnson J."/>
            <person name="Kravitz S."/>
            <person name="Beeson K."/>
            <person name="Sutton G."/>
            <person name="Rogers Y.-H."/>
            <person name="Friedman R."/>
            <person name="Frazier M."/>
            <person name="Venter J.C."/>
        </authorList>
    </citation>
    <scope>NUCLEOTIDE SEQUENCE [LARGE SCALE GENOMIC DNA]</scope>
    <source>
        <strain evidence="3 4">ATCC 23134</strain>
    </source>
</reference>
<dbReference type="RefSeq" id="WP_002700618.1">
    <property type="nucleotide sequence ID" value="NZ_AAWS01000032.1"/>
</dbReference>
<feature type="signal peptide" evidence="2">
    <location>
        <begin position="1"/>
        <end position="18"/>
    </location>
</feature>
<accession>A1ZSN4</accession>
<keyword evidence="2" id="KW-0732">Signal</keyword>